<keyword evidence="10" id="KW-0418">Kinase</keyword>
<evidence type="ECO:0000259" key="19">
    <source>
        <dbReference type="PROSITE" id="PS50011"/>
    </source>
</evidence>
<evidence type="ECO:0000256" key="13">
    <source>
        <dbReference type="ARBA" id="ARBA00023136"/>
    </source>
</evidence>
<dbReference type="PRINTS" id="PR00014">
    <property type="entry name" value="FNTYPEIII"/>
</dbReference>
<evidence type="ECO:0000256" key="1">
    <source>
        <dbReference type="ARBA" id="ARBA00004251"/>
    </source>
</evidence>
<dbReference type="CDD" id="cd05066">
    <property type="entry name" value="PTKc_EphR_A"/>
    <property type="match status" value="1"/>
</dbReference>
<keyword evidence="14" id="KW-0829">Tyrosine-protein kinase</keyword>
<dbReference type="CDD" id="cd00063">
    <property type="entry name" value="FN3"/>
    <property type="match status" value="2"/>
</dbReference>
<evidence type="ECO:0000256" key="15">
    <source>
        <dbReference type="ARBA" id="ARBA00023170"/>
    </source>
</evidence>
<feature type="domain" description="Fibronectin type-III" evidence="20">
    <location>
        <begin position="431"/>
        <end position="525"/>
    </location>
</feature>
<keyword evidence="11 18" id="KW-0067">ATP-binding</keyword>
<dbReference type="Gene3D" id="2.10.50.10">
    <property type="entry name" value="Tumor Necrosis Factor Receptor, subunit A, domain 2"/>
    <property type="match status" value="1"/>
</dbReference>
<evidence type="ECO:0000256" key="9">
    <source>
        <dbReference type="ARBA" id="ARBA00022741"/>
    </source>
</evidence>
<dbReference type="SUPFAM" id="SSF49785">
    <property type="entry name" value="Galactose-binding domain-like"/>
    <property type="match status" value="1"/>
</dbReference>
<dbReference type="InterPro" id="IPR011009">
    <property type="entry name" value="Kinase-like_dom_sf"/>
</dbReference>
<dbReference type="InterPro" id="IPR008266">
    <property type="entry name" value="Tyr_kinase_AS"/>
</dbReference>
<keyword evidence="23" id="KW-1185">Reference proteome</keyword>
<dbReference type="PROSITE" id="PS50853">
    <property type="entry name" value="FN3"/>
    <property type="match status" value="2"/>
</dbReference>
<evidence type="ECO:0000256" key="3">
    <source>
        <dbReference type="ARBA" id="ARBA00022475"/>
    </source>
</evidence>
<dbReference type="Pfam" id="PF25599">
    <property type="entry name" value="Ephrin_CRD"/>
    <property type="match status" value="1"/>
</dbReference>
<dbReference type="SMART" id="SM01411">
    <property type="entry name" value="Ephrin_rec_like"/>
    <property type="match status" value="1"/>
</dbReference>
<feature type="domain" description="Fibronectin type-III" evidence="20">
    <location>
        <begin position="319"/>
        <end position="430"/>
    </location>
</feature>
<keyword evidence="15" id="KW-0675">Receptor</keyword>
<keyword evidence="6" id="KW-0812">Transmembrane</keyword>
<dbReference type="Gene3D" id="2.60.120.260">
    <property type="entry name" value="Galactose-binding domain-like"/>
    <property type="match status" value="1"/>
</dbReference>
<dbReference type="Ensembl" id="ENSACLT00000059213.1">
    <property type="protein sequence ID" value="ENSACLP00000051497.1"/>
    <property type="gene ID" value="ENSACLG00000025167.2"/>
</dbReference>
<dbReference type="InterPro" id="IPR001090">
    <property type="entry name" value="Ephrin_rcpt_lig-bd_dom"/>
</dbReference>
<keyword evidence="9 18" id="KW-0547">Nucleotide-binding</keyword>
<dbReference type="InterPro" id="IPR001426">
    <property type="entry name" value="Tyr_kinase_rcpt_V_CS"/>
</dbReference>
<dbReference type="InterPro" id="IPR011641">
    <property type="entry name" value="Tyr-kin_ephrin_A/B_rcpt-like"/>
</dbReference>
<dbReference type="InterPro" id="IPR027936">
    <property type="entry name" value="Eph_TM"/>
</dbReference>
<dbReference type="InterPro" id="IPR036116">
    <property type="entry name" value="FN3_sf"/>
</dbReference>
<evidence type="ECO:0000256" key="10">
    <source>
        <dbReference type="ARBA" id="ARBA00022777"/>
    </source>
</evidence>
<dbReference type="InterPro" id="IPR050449">
    <property type="entry name" value="Ephrin_rcpt_TKs"/>
</dbReference>
<dbReference type="FunFam" id="2.60.40.1770:FF:000001">
    <property type="entry name" value="Ephrin type-A receptor 5"/>
    <property type="match status" value="1"/>
</dbReference>
<dbReference type="InterPro" id="IPR017441">
    <property type="entry name" value="Protein_kinase_ATP_BS"/>
</dbReference>
<keyword evidence="13" id="KW-0472">Membrane</keyword>
<dbReference type="Pfam" id="PF01404">
    <property type="entry name" value="Ephrin_lbd"/>
    <property type="match status" value="1"/>
</dbReference>
<evidence type="ECO:0000313" key="23">
    <source>
        <dbReference type="Proteomes" id="UP000265100"/>
    </source>
</evidence>
<sequence>LRCHHLLLIFTNNSLYSQPSTVNLLDSRSVMGDLGWVAYPKNGWEEIGEVDENYAPIHTYQVCRVMEQNQNNWLHTNWILTEGAQRVFIELKFTLRDCNSLPGGVGTCKETFNIDGTGMTEEEDRAMKESRYIKIDTIAADESFTELDLGDRVMKLNTEVRDLGPLTRKGFYLAFQDLGACIALVSVRVFYKRCPFLVKSLAEFPDTIPGSEASQLVEVVGRCVNNSLPLYEPPRMHCSTEGEWLVPIGKCVCQPGFEEINGSCQVCKVGFYRSLLESLACSKCPPHSVARQMGATACSCEDGYFKLDSDPSNMACTRPPSAPRNAISNVNETSVFLEWSIPMDTGGRKDVRYNVICRQVLPDGRGLEECGPNVRFLPRRTGLSNTSVMVADLQSHTNYSFLLEAVNGVSDLAKGHAKQYVSLNVTTNQAAPSPVSVVRKGHTGKSSIALSWAEPDRPNGIILEYEIKYFEKEQDSSYTIIKSKDTEMVVEGLKPSSAYIFQVRARTSAGYGAFSRRFEFQTSPYLKFPGVRTYIDPLTYEDPNQAVHEFAQEIDVSYISIERIIGAGEFGEVCSGPLRLPGKREIQVAIKTLKAGYTEQQRRDFLWEASIMGQFNHPNIIRLEGVVTKSKPVMIITEYMENGSLDTFLKKNDGQFTVIQLVGMLRGIASGMRYLSDMGYVHRDLAARNILVNSNLVCKVSDFGLSRVLEDDPEAAYTTRGGKIPIRWTAPEAIAYRKFTSASDVWSYGIVMWEVMSYGERPYWEMSNQDVIKAVEESYRLPGPMDCPEALYHLMMDCWQRERSNRPKFDEIVCLLDKFIRNPSSLKKLVNSSHR</sequence>
<dbReference type="PANTHER" id="PTHR46877">
    <property type="entry name" value="EPH RECEPTOR A5"/>
    <property type="match status" value="1"/>
</dbReference>
<dbReference type="SMART" id="SM00060">
    <property type="entry name" value="FN3"/>
    <property type="match status" value="2"/>
</dbReference>
<keyword evidence="8" id="KW-0677">Repeat</keyword>
<keyword evidence="7" id="KW-0732">Signal</keyword>
<evidence type="ECO:0000259" key="20">
    <source>
        <dbReference type="PROSITE" id="PS50853"/>
    </source>
</evidence>
<proteinExistence type="predicted"/>
<dbReference type="GO" id="GO:0005886">
    <property type="term" value="C:plasma membrane"/>
    <property type="evidence" value="ECO:0007669"/>
    <property type="project" value="UniProtKB-SubCell"/>
</dbReference>
<evidence type="ECO:0000256" key="6">
    <source>
        <dbReference type="ARBA" id="ARBA00022692"/>
    </source>
</evidence>
<evidence type="ECO:0000256" key="18">
    <source>
        <dbReference type="PROSITE-ProRule" id="PRU10141"/>
    </source>
</evidence>
<evidence type="ECO:0000313" key="22">
    <source>
        <dbReference type="Ensembl" id="ENSACLP00000051497.1"/>
    </source>
</evidence>
<evidence type="ECO:0000256" key="5">
    <source>
        <dbReference type="ARBA" id="ARBA00022679"/>
    </source>
</evidence>
<dbReference type="PROSITE" id="PS00790">
    <property type="entry name" value="RECEPTOR_TYR_KIN_V_1"/>
    <property type="match status" value="1"/>
</dbReference>
<evidence type="ECO:0000256" key="12">
    <source>
        <dbReference type="ARBA" id="ARBA00022989"/>
    </source>
</evidence>
<dbReference type="Gene3D" id="2.60.40.10">
    <property type="entry name" value="Immunoglobulins"/>
    <property type="match status" value="2"/>
</dbReference>
<dbReference type="InterPro" id="IPR003961">
    <property type="entry name" value="FN3_dom"/>
</dbReference>
<protein>
    <recommendedName>
        <fullName evidence="2">receptor protein-tyrosine kinase</fullName>
        <ecNumber evidence="2">2.7.10.1</ecNumber>
    </recommendedName>
</protein>
<dbReference type="InterPro" id="IPR008979">
    <property type="entry name" value="Galactose-bd-like_sf"/>
</dbReference>
<evidence type="ECO:0000256" key="16">
    <source>
        <dbReference type="ARBA" id="ARBA00023180"/>
    </source>
</evidence>
<evidence type="ECO:0000256" key="4">
    <source>
        <dbReference type="ARBA" id="ARBA00022553"/>
    </source>
</evidence>
<dbReference type="GO" id="GO:0005005">
    <property type="term" value="F:transmembrane-ephrin receptor activity"/>
    <property type="evidence" value="ECO:0007669"/>
    <property type="project" value="TreeGrafter"/>
</dbReference>
<dbReference type="SMART" id="SM00219">
    <property type="entry name" value="TyrKc"/>
    <property type="match status" value="1"/>
</dbReference>
<dbReference type="FunFam" id="2.10.50.10:FF:000001">
    <property type="entry name" value="Ephrin type-A receptor 5"/>
    <property type="match status" value="1"/>
</dbReference>
<dbReference type="SUPFAM" id="SSF49265">
    <property type="entry name" value="Fibronectin type III"/>
    <property type="match status" value="1"/>
</dbReference>
<evidence type="ECO:0000256" key="7">
    <source>
        <dbReference type="ARBA" id="ARBA00022729"/>
    </source>
</evidence>
<dbReference type="GO" id="GO:0007411">
    <property type="term" value="P:axon guidance"/>
    <property type="evidence" value="ECO:0007669"/>
    <property type="project" value="TreeGrafter"/>
</dbReference>
<dbReference type="AlphaFoldDB" id="A0AAX7T4E1"/>
<name>A0AAX7T4E1_ASTCA</name>
<dbReference type="FunFam" id="3.30.200.20:FF:000001">
    <property type="entry name" value="Ephrin type-A receptor 5"/>
    <property type="match status" value="1"/>
</dbReference>
<feature type="binding site" evidence="18">
    <location>
        <position position="591"/>
    </location>
    <ligand>
        <name>ATP</name>
        <dbReference type="ChEBI" id="CHEBI:30616"/>
    </ligand>
</feature>
<accession>A0AAX7T4E1</accession>
<dbReference type="PROSITE" id="PS00107">
    <property type="entry name" value="PROTEIN_KINASE_ATP"/>
    <property type="match status" value="1"/>
</dbReference>
<dbReference type="InterPro" id="IPR009030">
    <property type="entry name" value="Growth_fac_rcpt_cys_sf"/>
</dbReference>
<dbReference type="GO" id="GO:0005524">
    <property type="term" value="F:ATP binding"/>
    <property type="evidence" value="ECO:0007669"/>
    <property type="project" value="UniProtKB-UniRule"/>
</dbReference>
<dbReference type="SUPFAM" id="SSF57184">
    <property type="entry name" value="Growth factor receptor domain"/>
    <property type="match status" value="1"/>
</dbReference>
<dbReference type="SMART" id="SM00615">
    <property type="entry name" value="EPH_lbd"/>
    <property type="match status" value="1"/>
</dbReference>
<dbReference type="GO" id="GO:0030425">
    <property type="term" value="C:dendrite"/>
    <property type="evidence" value="ECO:0007669"/>
    <property type="project" value="TreeGrafter"/>
</dbReference>
<evidence type="ECO:0000256" key="8">
    <source>
        <dbReference type="ARBA" id="ARBA00022737"/>
    </source>
</evidence>
<reference evidence="23" key="2">
    <citation type="submission" date="2023-03" db="EMBL/GenBank/DDBJ databases">
        <authorList>
            <consortium name="Wellcome Sanger Institute Data Sharing"/>
        </authorList>
    </citation>
    <scope>NUCLEOTIDE SEQUENCE [LARGE SCALE GENOMIC DNA]</scope>
</reference>
<dbReference type="Gene3D" id="3.30.200.20">
    <property type="entry name" value="Phosphorylase Kinase, domain 1"/>
    <property type="match status" value="1"/>
</dbReference>
<dbReference type="InterPro" id="IPR000719">
    <property type="entry name" value="Prot_kinase_dom"/>
</dbReference>
<dbReference type="Pfam" id="PF07714">
    <property type="entry name" value="PK_Tyr_Ser-Thr"/>
    <property type="match status" value="1"/>
</dbReference>
<dbReference type="InterPro" id="IPR013783">
    <property type="entry name" value="Ig-like_fold"/>
</dbReference>
<evidence type="ECO:0000256" key="17">
    <source>
        <dbReference type="ARBA" id="ARBA00051243"/>
    </source>
</evidence>
<reference evidence="22" key="4">
    <citation type="submission" date="2025-09" db="UniProtKB">
        <authorList>
            <consortium name="Ensembl"/>
        </authorList>
    </citation>
    <scope>IDENTIFICATION</scope>
</reference>
<dbReference type="Proteomes" id="UP000265100">
    <property type="component" value="Chromosome 7"/>
</dbReference>
<dbReference type="Pfam" id="PF14575">
    <property type="entry name" value="EphA2_TM"/>
    <property type="match status" value="1"/>
</dbReference>
<dbReference type="InterPro" id="IPR020635">
    <property type="entry name" value="Tyr_kinase_cat_dom"/>
</dbReference>
<keyword evidence="5" id="KW-0808">Transferase</keyword>
<dbReference type="PROSITE" id="PS50011">
    <property type="entry name" value="PROTEIN_KINASE_DOM"/>
    <property type="match status" value="1"/>
</dbReference>
<comment type="catalytic activity">
    <reaction evidence="17">
        <text>L-tyrosyl-[protein] + ATP = O-phospho-L-tyrosyl-[protein] + ADP + H(+)</text>
        <dbReference type="Rhea" id="RHEA:10596"/>
        <dbReference type="Rhea" id="RHEA-COMP:10136"/>
        <dbReference type="Rhea" id="RHEA-COMP:20101"/>
        <dbReference type="ChEBI" id="CHEBI:15378"/>
        <dbReference type="ChEBI" id="CHEBI:30616"/>
        <dbReference type="ChEBI" id="CHEBI:46858"/>
        <dbReference type="ChEBI" id="CHEBI:61978"/>
        <dbReference type="ChEBI" id="CHEBI:456216"/>
        <dbReference type="EC" id="2.7.10.1"/>
    </reaction>
</comment>
<evidence type="ECO:0000256" key="2">
    <source>
        <dbReference type="ARBA" id="ARBA00011902"/>
    </source>
</evidence>
<feature type="domain" description="Eph LBD" evidence="21">
    <location>
        <begin position="21"/>
        <end position="199"/>
    </location>
</feature>
<organism evidence="22 23">
    <name type="scientific">Astatotilapia calliptera</name>
    <name type="common">Eastern happy</name>
    <name type="synonym">Chromis callipterus</name>
    <dbReference type="NCBI Taxonomy" id="8154"/>
    <lineage>
        <taxon>Eukaryota</taxon>
        <taxon>Metazoa</taxon>
        <taxon>Chordata</taxon>
        <taxon>Craniata</taxon>
        <taxon>Vertebrata</taxon>
        <taxon>Euteleostomi</taxon>
        <taxon>Actinopterygii</taxon>
        <taxon>Neopterygii</taxon>
        <taxon>Teleostei</taxon>
        <taxon>Neoteleostei</taxon>
        <taxon>Acanthomorphata</taxon>
        <taxon>Ovalentaria</taxon>
        <taxon>Cichlomorphae</taxon>
        <taxon>Cichliformes</taxon>
        <taxon>Cichlidae</taxon>
        <taxon>African cichlids</taxon>
        <taxon>Pseudocrenilabrinae</taxon>
        <taxon>Haplochromini</taxon>
        <taxon>Astatotilapia</taxon>
    </lineage>
</organism>
<evidence type="ECO:0000259" key="21">
    <source>
        <dbReference type="PROSITE" id="PS51550"/>
    </source>
</evidence>
<dbReference type="InterPro" id="IPR001245">
    <property type="entry name" value="Ser-Thr/Tyr_kinase_cat_dom"/>
</dbReference>
<dbReference type="Gene3D" id="1.10.510.10">
    <property type="entry name" value="Transferase(Phosphotransferase) domain 1"/>
    <property type="match status" value="1"/>
</dbReference>
<dbReference type="PROSITE" id="PS00791">
    <property type="entry name" value="RECEPTOR_TYR_KIN_V_2"/>
    <property type="match status" value="1"/>
</dbReference>
<evidence type="ECO:0000256" key="14">
    <source>
        <dbReference type="ARBA" id="ARBA00023137"/>
    </source>
</evidence>
<dbReference type="FunFam" id="2.60.40.10:FF:000059">
    <property type="entry name" value="Ephrin type-A receptor 6"/>
    <property type="match status" value="1"/>
</dbReference>
<dbReference type="Gene3D" id="2.60.40.1770">
    <property type="entry name" value="ephrin a2 ectodomain"/>
    <property type="match status" value="1"/>
</dbReference>
<dbReference type="SUPFAM" id="SSF56112">
    <property type="entry name" value="Protein kinase-like (PK-like)"/>
    <property type="match status" value="1"/>
</dbReference>
<dbReference type="PRINTS" id="PR00109">
    <property type="entry name" value="TYRKINASE"/>
</dbReference>
<keyword evidence="16" id="KW-0325">Glycoprotein</keyword>
<dbReference type="GeneTree" id="ENSGT00940000163892"/>
<dbReference type="PANTHER" id="PTHR46877:SF13">
    <property type="entry name" value="EPHRIN TYPE-A RECEPTOR 5"/>
    <property type="match status" value="1"/>
</dbReference>
<dbReference type="Pfam" id="PF07699">
    <property type="entry name" value="Ephrin_rec_like"/>
    <property type="match status" value="1"/>
</dbReference>
<reference evidence="22" key="3">
    <citation type="submission" date="2025-08" db="UniProtKB">
        <authorList>
            <consortium name="Ensembl"/>
        </authorList>
    </citation>
    <scope>IDENTIFICATION</scope>
</reference>
<comment type="subcellular location">
    <subcellularLocation>
        <location evidence="1">Cell membrane</location>
        <topology evidence="1">Single-pass type I membrane protein</topology>
    </subcellularLocation>
</comment>
<dbReference type="FunFam" id="2.60.120.260:FF:000001">
    <property type="entry name" value="Ephrin type-A receptor 7"/>
    <property type="match status" value="1"/>
</dbReference>
<evidence type="ECO:0000256" key="11">
    <source>
        <dbReference type="ARBA" id="ARBA00022840"/>
    </source>
</evidence>
<dbReference type="PROSITE" id="PS51550">
    <property type="entry name" value="EPH_LBD"/>
    <property type="match status" value="1"/>
</dbReference>
<feature type="domain" description="Protein kinase" evidence="19">
    <location>
        <begin position="559"/>
        <end position="820"/>
    </location>
</feature>
<dbReference type="PROSITE" id="PS00109">
    <property type="entry name" value="PROTEIN_KINASE_TYR"/>
    <property type="match status" value="1"/>
</dbReference>
<keyword evidence="4" id="KW-0597">Phosphoprotein</keyword>
<reference evidence="22 23" key="1">
    <citation type="submission" date="2018-05" db="EMBL/GenBank/DDBJ databases">
        <authorList>
            <person name="Datahose"/>
        </authorList>
    </citation>
    <scope>NUCLEOTIDE SEQUENCE</scope>
</reference>
<dbReference type="Pfam" id="PF00041">
    <property type="entry name" value="fn3"/>
    <property type="match status" value="1"/>
</dbReference>
<dbReference type="FunFam" id="1.10.510.10:FF:000019">
    <property type="entry name" value="Ephrin type-A receptor 5"/>
    <property type="match status" value="1"/>
</dbReference>
<dbReference type="EC" id="2.7.10.1" evidence="2"/>
<keyword evidence="12" id="KW-1133">Transmembrane helix</keyword>
<dbReference type="FunFam" id="2.60.40.10:FF:000045">
    <property type="entry name" value="Ephrin type-A receptor 5"/>
    <property type="match status" value="1"/>
</dbReference>
<keyword evidence="3" id="KW-1003">Cell membrane</keyword>